<evidence type="ECO:0000256" key="1">
    <source>
        <dbReference type="SAM" id="MobiDB-lite"/>
    </source>
</evidence>
<name>A0A918KRC8_9ACTN</name>
<dbReference type="Proteomes" id="UP000619244">
    <property type="component" value="Unassembled WGS sequence"/>
</dbReference>
<dbReference type="AlphaFoldDB" id="A0A918KRC8"/>
<keyword evidence="2" id="KW-0472">Membrane</keyword>
<dbReference type="Gene3D" id="3.40.50.410">
    <property type="entry name" value="von Willebrand factor, type A domain"/>
    <property type="match status" value="1"/>
</dbReference>
<feature type="compositionally biased region" description="Basic and acidic residues" evidence="1">
    <location>
        <begin position="655"/>
        <end position="667"/>
    </location>
</feature>
<evidence type="ECO:0000256" key="2">
    <source>
        <dbReference type="SAM" id="Phobius"/>
    </source>
</evidence>
<evidence type="ECO:0000313" key="4">
    <source>
        <dbReference type="Proteomes" id="UP000619244"/>
    </source>
</evidence>
<proteinExistence type="predicted"/>
<evidence type="ECO:0008006" key="5">
    <source>
        <dbReference type="Google" id="ProtNLM"/>
    </source>
</evidence>
<sequence length="902" mass="95366">MARTEPRDRANRALLVGVPVYDAKAPDDPHGVPGDIPAVEHNLTHLTEALIRGRVFREDEVVQCRPRGVDEFHQALDGAVAEAGGLLLLYFAGHGALPSAGDELWLQMRNAKTVPGATAVFQGACAWSSVLTVLATARARHVVVILDCCNAGNAAQVWDGFSDADKRFVSVLMGVQANSRVDAGDPDTPTPFTRRLVSFLTEGVDDSGEVTFATLAEALREDMPRRGALTLRDEPWTPQYRVGTSGKDVRLAVVGAGPVPSSSPSPRPEPSAPEPPVPVPSLRDRVRAALAGVLRRSRALPYPPLQGRLRSLSAGLRRHGRLAVAVLTVLLLTGTGLLTYALVTGPRTTCAPPLELRLLTDPELEPTVRRATDTYLTSAANLTGDGCRRSGITVYSARAADAVTALREQSDQWQEPPSTGDDVNPQRDVGPQPDIWIPASSSSVSRAEPDGVGGAFVTLEGDATPFAYSPTVLAVPQAMALEATRERTGRPLAELLAKLRGKGGEVRRADPESTDSALLAAVGLYGAGGRDATAADRTVTAGEAAEAERVLERSGPPDPTGADLLCALPGDDAADKRTAVLVPEFLMRSGVGCAAATRTQRMAEYPQDVPGLDPVFVRVRWEEGDRDGPARDDAVRRFEKWLTTKDRGLAVFGEDGFRGPRGDHAPLDDEEDAEDPGTGEGTLRVPGALAGAVPGTAMESSLAAYRDADGPGRVLFLLDSSGSMGDLWEGPGGGPGIVAQSLGGLGGRDEYGVWAVADQPGGDHAHSVLLSMGRHTREEAERTLDRHARVHDAEADPYTALKAALGEMARRGAEDPRPQLIVLVTDDEDDDRLRGARLTDLLDAAREGQVPVVTAILEGGTCDRGEPDARLAEASGGRCLDTGDDLVAGLRDEVSRTGTGRE</sequence>
<feature type="region of interest" description="Disordered" evidence="1">
    <location>
        <begin position="254"/>
        <end position="282"/>
    </location>
</feature>
<accession>A0A918KRC8</accession>
<dbReference type="Pfam" id="PF13531">
    <property type="entry name" value="SBP_bac_11"/>
    <property type="match status" value="1"/>
</dbReference>
<gene>
    <name evidence="3" type="ORF">GCM10010358_30340</name>
</gene>
<keyword evidence="2" id="KW-1133">Transmembrane helix</keyword>
<feature type="region of interest" description="Disordered" evidence="1">
    <location>
        <begin position="406"/>
        <end position="434"/>
    </location>
</feature>
<dbReference type="EMBL" id="BMVU01000012">
    <property type="protein sequence ID" value="GGX73902.1"/>
    <property type="molecule type" value="Genomic_DNA"/>
</dbReference>
<reference evidence="3" key="2">
    <citation type="submission" date="2020-09" db="EMBL/GenBank/DDBJ databases">
        <authorList>
            <person name="Sun Q."/>
            <person name="Ohkuma M."/>
        </authorList>
    </citation>
    <scope>NUCLEOTIDE SEQUENCE</scope>
    <source>
        <strain evidence="3">JCM 4790</strain>
    </source>
</reference>
<organism evidence="3 4">
    <name type="scientific">Streptomyces minutiscleroticus</name>
    <dbReference type="NCBI Taxonomy" id="68238"/>
    <lineage>
        <taxon>Bacteria</taxon>
        <taxon>Bacillati</taxon>
        <taxon>Actinomycetota</taxon>
        <taxon>Actinomycetes</taxon>
        <taxon>Kitasatosporales</taxon>
        <taxon>Streptomycetaceae</taxon>
        <taxon>Streptomyces</taxon>
    </lineage>
</organism>
<keyword evidence="2" id="KW-0812">Transmembrane</keyword>
<feature type="transmembrane region" description="Helical" evidence="2">
    <location>
        <begin position="322"/>
        <end position="343"/>
    </location>
</feature>
<feature type="region of interest" description="Disordered" evidence="1">
    <location>
        <begin position="652"/>
        <end position="684"/>
    </location>
</feature>
<dbReference type="InterPro" id="IPR036465">
    <property type="entry name" value="vWFA_dom_sf"/>
</dbReference>
<dbReference type="Gene3D" id="3.40.50.1460">
    <property type="match status" value="1"/>
</dbReference>
<comment type="caution">
    <text evidence="3">The sequence shown here is derived from an EMBL/GenBank/DDBJ whole genome shotgun (WGS) entry which is preliminary data.</text>
</comment>
<evidence type="ECO:0000313" key="3">
    <source>
        <dbReference type="EMBL" id="GGX73902.1"/>
    </source>
</evidence>
<dbReference type="SUPFAM" id="SSF53300">
    <property type="entry name" value="vWA-like"/>
    <property type="match status" value="1"/>
</dbReference>
<dbReference type="CDD" id="cd00198">
    <property type="entry name" value="vWFA"/>
    <property type="match status" value="1"/>
</dbReference>
<keyword evidence="4" id="KW-1185">Reference proteome</keyword>
<protein>
    <recommendedName>
        <fullName evidence="5">VWFA domain-containing protein</fullName>
    </recommendedName>
</protein>
<dbReference type="RefSeq" id="WP_190190755.1">
    <property type="nucleotide sequence ID" value="NZ_BMVU01000012.1"/>
</dbReference>
<feature type="compositionally biased region" description="Acidic residues" evidence="1">
    <location>
        <begin position="668"/>
        <end position="677"/>
    </location>
</feature>
<reference evidence="3" key="1">
    <citation type="journal article" date="2014" name="Int. J. Syst. Evol. Microbiol.">
        <title>Complete genome sequence of Corynebacterium casei LMG S-19264T (=DSM 44701T), isolated from a smear-ripened cheese.</title>
        <authorList>
            <consortium name="US DOE Joint Genome Institute (JGI-PGF)"/>
            <person name="Walter F."/>
            <person name="Albersmeier A."/>
            <person name="Kalinowski J."/>
            <person name="Ruckert C."/>
        </authorList>
    </citation>
    <scope>NUCLEOTIDE SEQUENCE</scope>
    <source>
        <strain evidence="3">JCM 4790</strain>
    </source>
</reference>
<feature type="compositionally biased region" description="Pro residues" evidence="1">
    <location>
        <begin position="261"/>
        <end position="279"/>
    </location>
</feature>